<dbReference type="Proteomes" id="UP000027265">
    <property type="component" value="Unassembled WGS sequence"/>
</dbReference>
<dbReference type="EMBL" id="KL197718">
    <property type="protein sequence ID" value="KDQ58120.1"/>
    <property type="molecule type" value="Genomic_DNA"/>
</dbReference>
<reference evidence="3" key="1">
    <citation type="journal article" date="2014" name="Proc. Natl. Acad. Sci. U.S.A.">
        <title>Extensive sampling of basidiomycete genomes demonstrates inadequacy of the white-rot/brown-rot paradigm for wood decay fungi.</title>
        <authorList>
            <person name="Riley R."/>
            <person name="Salamov A.A."/>
            <person name="Brown D.W."/>
            <person name="Nagy L.G."/>
            <person name="Floudas D."/>
            <person name="Held B.W."/>
            <person name="Levasseur A."/>
            <person name="Lombard V."/>
            <person name="Morin E."/>
            <person name="Otillar R."/>
            <person name="Lindquist E.A."/>
            <person name="Sun H."/>
            <person name="LaButti K.M."/>
            <person name="Schmutz J."/>
            <person name="Jabbour D."/>
            <person name="Luo H."/>
            <person name="Baker S.E."/>
            <person name="Pisabarro A.G."/>
            <person name="Walton J.D."/>
            <person name="Blanchette R.A."/>
            <person name="Henrissat B."/>
            <person name="Martin F."/>
            <person name="Cullen D."/>
            <person name="Hibbett D.S."/>
            <person name="Grigoriev I.V."/>
        </authorList>
    </citation>
    <scope>NUCLEOTIDE SEQUENCE [LARGE SCALE GENOMIC DNA]</scope>
    <source>
        <strain evidence="3">MUCL 33604</strain>
    </source>
</reference>
<evidence type="ECO:0000313" key="2">
    <source>
        <dbReference type="EMBL" id="KDQ58120.1"/>
    </source>
</evidence>
<feature type="region of interest" description="Disordered" evidence="1">
    <location>
        <begin position="1"/>
        <end position="30"/>
    </location>
</feature>
<sequence length="318" mass="34816">MKTKRRNKREATNLGSGQAGSLAKGMGGRSEARVDKFLDNSDSVSNASDDHSVNYQVGQWDLNNGTVAPDVSFHMAPSSLTPSHLPMYPSPALALALTIAVGVDSNTKFGRRPLMLEPMAPAHTLPHASLSAHNGSTSAEGLLFVADKGSTNTTPTAILDKLIARSTSGSPFPFHPNPTRRQRAIRVQSFDVSDDNPRQDVKKQAKRQVWRSLAVPFQFNLRVLPTAVDLLFLRFIIQFNTLVIGTCPNNLEFWSTRKTERMMGSSHTNIVTAAPRVTGDVDRCIGFTSTMALSLTPFLCKYELNSSWENHGPSFFSI</sequence>
<gene>
    <name evidence="2" type="ORF">JAAARDRAFT_686037</name>
</gene>
<keyword evidence="3" id="KW-1185">Reference proteome</keyword>
<accession>A0A067PW68</accession>
<dbReference type="InParanoid" id="A0A067PW68"/>
<dbReference type="HOGENOM" id="CLU_874530_0_0_1"/>
<protein>
    <submittedName>
        <fullName evidence="2">Uncharacterized protein</fullName>
    </submittedName>
</protein>
<dbReference type="AlphaFoldDB" id="A0A067PW68"/>
<organism evidence="2 3">
    <name type="scientific">Jaapia argillacea MUCL 33604</name>
    <dbReference type="NCBI Taxonomy" id="933084"/>
    <lineage>
        <taxon>Eukaryota</taxon>
        <taxon>Fungi</taxon>
        <taxon>Dikarya</taxon>
        <taxon>Basidiomycota</taxon>
        <taxon>Agaricomycotina</taxon>
        <taxon>Agaricomycetes</taxon>
        <taxon>Agaricomycetidae</taxon>
        <taxon>Jaapiales</taxon>
        <taxon>Jaapiaceae</taxon>
        <taxon>Jaapia</taxon>
    </lineage>
</organism>
<evidence type="ECO:0000313" key="3">
    <source>
        <dbReference type="Proteomes" id="UP000027265"/>
    </source>
</evidence>
<name>A0A067PW68_9AGAM</name>
<proteinExistence type="predicted"/>
<evidence type="ECO:0000256" key="1">
    <source>
        <dbReference type="SAM" id="MobiDB-lite"/>
    </source>
</evidence>